<proteinExistence type="predicted"/>
<gene>
    <name evidence="1" type="ORF">SCBWM1_gp176</name>
</gene>
<reference evidence="1 2" key="1">
    <citation type="journal article" date="2018" name="Environ. Microbiol.">
        <title>Novel phage-host interactions and evolution as revealed by a cyanomyovirus isolated from an estuarine environment.</title>
        <authorList>
            <person name="Xu Y."/>
            <person name="Zhang R."/>
            <person name="Wang N."/>
            <person name="Cai L."/>
            <person name="Tong Y."/>
            <person name="Sun Q."/>
            <person name="Chen F."/>
            <person name="Jiao N."/>
        </authorList>
    </citation>
    <scope>NUCLEOTIDE SEQUENCE [LARGE SCALE GENOMIC DNA]</scope>
</reference>
<evidence type="ECO:0000313" key="1">
    <source>
        <dbReference type="EMBL" id="ATW62860.1"/>
    </source>
</evidence>
<protein>
    <submittedName>
        <fullName evidence="1">Virion structural protein</fullName>
    </submittedName>
</protein>
<sequence>MSKLRPITKSQYQVSLVAPNGSTYTASFTNFSGIKDSADSSQHANGSGNRLYKLVGPRNADNVTLSAPYDPLIFKSLEQYWLRYNCEYLTVTVTPVDCRGDGSAPGGGAYTLYECRFVSISTGEVDRESADPAQIEIELTVNEWERN</sequence>
<dbReference type="EMBL" id="MG450654">
    <property type="protein sequence ID" value="ATW62860.1"/>
    <property type="molecule type" value="Genomic_DNA"/>
</dbReference>
<evidence type="ECO:0000313" key="2">
    <source>
        <dbReference type="Proteomes" id="UP000274731"/>
    </source>
</evidence>
<organism evidence="1 2">
    <name type="scientific">Synechococcus phage S-CBWM1</name>
    <dbReference type="NCBI Taxonomy" id="2053653"/>
    <lineage>
        <taxon>Viruses</taxon>
        <taxon>Duplodnaviria</taxon>
        <taxon>Heunggongvirae</taxon>
        <taxon>Uroviricota</taxon>
        <taxon>Caudoviricetes</taxon>
        <taxon>Aokuangvirus</taxon>
        <taxon>Aokuangvirus SCBWM1</taxon>
    </lineage>
</organism>
<keyword evidence="2" id="KW-1185">Reference proteome</keyword>
<name>A0A3G1L3Z2_9CAUD</name>
<accession>A0A3G1L3Z2</accession>
<dbReference type="Proteomes" id="UP000274731">
    <property type="component" value="Segment"/>
</dbReference>